<keyword evidence="6" id="KW-0560">Oxidoreductase</keyword>
<dbReference type="InterPro" id="IPR048328">
    <property type="entry name" value="Dyp_perox_C"/>
</dbReference>
<evidence type="ECO:0008006" key="13">
    <source>
        <dbReference type="Google" id="ProtNLM"/>
    </source>
</evidence>
<evidence type="ECO:0000256" key="4">
    <source>
        <dbReference type="ARBA" id="ARBA00022723"/>
    </source>
</evidence>
<dbReference type="Proteomes" id="UP000054279">
    <property type="component" value="Unassembled WGS sequence"/>
</dbReference>
<evidence type="ECO:0000313" key="12">
    <source>
        <dbReference type="Proteomes" id="UP000054279"/>
    </source>
</evidence>
<sequence length="488" mass="53095">MEQLPSAISANIFGNNTLISRESSILIDPAAQPNLPTLEEARAASLTATLDLDNIQGDILQKKKELFLFFSITNKVLFKQKLRADIKNRVTTTTQLLSVSHQPVTALNVAFSRSGLDALEVPDMLNDIAFSGGQEADNAVLGDPGTDNWVDAFLDKKIHGVFLLASDTDANLNSFLNDLRAILQGAIKEEYLLVGAARPGSEEGHEHFGFMDGISQPAVEGFNTPLPGQEKIPPGVILVGEDEDPISKRPEWARGGSFLAFRQLAQKVPEFNRFLTENPLLVPGLTREQGSALLGARMVGRWKSGAPIDLAPRFDDPVLARDPTRNNDFTFAHPGEDIASDQTRCPFSAHIRKTKPRADFASTDREHQIIRAGIPYGPEVTPAEAASNITTQERGLAFVAYQSSISNGFRFLQQAWANNPEFITGKIDDTPGFDPIIGANKGQERSVSGLDPINPKRDFDLKTDFVVSRGGEYFFSAPISALSGVLAA</sequence>
<dbReference type="Pfam" id="PF20628">
    <property type="entry name" value="Dyp_perox_C"/>
    <property type="match status" value="1"/>
</dbReference>
<protein>
    <recommendedName>
        <fullName evidence="13">Peroxidase</fullName>
    </recommendedName>
</protein>
<dbReference type="SUPFAM" id="SSF54909">
    <property type="entry name" value="Dimeric alpha+beta barrel"/>
    <property type="match status" value="1"/>
</dbReference>
<keyword evidence="12" id="KW-1185">Reference proteome</keyword>
<keyword evidence="3" id="KW-0349">Heme</keyword>
<comment type="similarity">
    <text evidence="8">Belongs to the DyP-type peroxidase family.</text>
</comment>
<dbReference type="GO" id="GO:0020037">
    <property type="term" value="F:heme binding"/>
    <property type="evidence" value="ECO:0007669"/>
    <property type="project" value="InterPro"/>
</dbReference>
<dbReference type="AlphaFoldDB" id="A0A0C9VWD0"/>
<dbReference type="GO" id="GO:0046872">
    <property type="term" value="F:metal ion binding"/>
    <property type="evidence" value="ECO:0007669"/>
    <property type="project" value="UniProtKB-KW"/>
</dbReference>
<keyword evidence="7" id="KW-0408">Iron</keyword>
<evidence type="ECO:0000256" key="8">
    <source>
        <dbReference type="ARBA" id="ARBA00025737"/>
    </source>
</evidence>
<name>A0A0C9VWD0_SPHS4</name>
<evidence type="ECO:0000256" key="6">
    <source>
        <dbReference type="ARBA" id="ARBA00023002"/>
    </source>
</evidence>
<dbReference type="HOGENOM" id="CLU_015125_1_1_1"/>
<dbReference type="PROSITE" id="PS51404">
    <property type="entry name" value="DYP_PEROXIDASE"/>
    <property type="match status" value="1"/>
</dbReference>
<evidence type="ECO:0000313" key="11">
    <source>
        <dbReference type="EMBL" id="KIJ48067.1"/>
    </source>
</evidence>
<evidence type="ECO:0000256" key="2">
    <source>
        <dbReference type="ARBA" id="ARBA00022559"/>
    </source>
</evidence>
<feature type="domain" description="Dyp-type peroxidase C-terminal" evidence="9">
    <location>
        <begin position="246"/>
        <end position="417"/>
    </location>
</feature>
<dbReference type="EMBL" id="KN837099">
    <property type="protein sequence ID" value="KIJ48067.1"/>
    <property type="molecule type" value="Genomic_DNA"/>
</dbReference>
<dbReference type="PANTHER" id="PTHR30521">
    <property type="entry name" value="DEFERROCHELATASE/PEROXIDASE"/>
    <property type="match status" value="1"/>
</dbReference>
<dbReference type="PANTHER" id="PTHR30521:SF4">
    <property type="entry name" value="DEFERROCHELATASE"/>
    <property type="match status" value="1"/>
</dbReference>
<evidence type="ECO:0000259" key="9">
    <source>
        <dbReference type="Pfam" id="PF20628"/>
    </source>
</evidence>
<keyword evidence="5" id="KW-0732">Signal</keyword>
<dbReference type="InterPro" id="IPR011008">
    <property type="entry name" value="Dimeric_a/b-barrel"/>
</dbReference>
<keyword evidence="4" id="KW-0479">Metal-binding</keyword>
<evidence type="ECO:0000256" key="1">
    <source>
        <dbReference type="ARBA" id="ARBA00001970"/>
    </source>
</evidence>
<dbReference type="OrthoDB" id="3207336at2759"/>
<dbReference type="InterPro" id="IPR049509">
    <property type="entry name" value="DyP_N"/>
</dbReference>
<evidence type="ECO:0000256" key="7">
    <source>
        <dbReference type="ARBA" id="ARBA00023004"/>
    </source>
</evidence>
<dbReference type="GO" id="GO:0005829">
    <property type="term" value="C:cytosol"/>
    <property type="evidence" value="ECO:0007669"/>
    <property type="project" value="TreeGrafter"/>
</dbReference>
<organism evidence="11 12">
    <name type="scientific">Sphaerobolus stellatus (strain SS14)</name>
    <dbReference type="NCBI Taxonomy" id="990650"/>
    <lineage>
        <taxon>Eukaryota</taxon>
        <taxon>Fungi</taxon>
        <taxon>Dikarya</taxon>
        <taxon>Basidiomycota</taxon>
        <taxon>Agaricomycotina</taxon>
        <taxon>Agaricomycetes</taxon>
        <taxon>Phallomycetidae</taxon>
        <taxon>Geastrales</taxon>
        <taxon>Sphaerobolaceae</taxon>
        <taxon>Sphaerobolus</taxon>
    </lineage>
</organism>
<evidence type="ECO:0000256" key="5">
    <source>
        <dbReference type="ARBA" id="ARBA00022729"/>
    </source>
</evidence>
<proteinExistence type="inferred from homology"/>
<accession>A0A0C9VWD0</accession>
<dbReference type="GO" id="GO:0004601">
    <property type="term" value="F:peroxidase activity"/>
    <property type="evidence" value="ECO:0007669"/>
    <property type="project" value="UniProtKB-KW"/>
</dbReference>
<dbReference type="InterPro" id="IPR006314">
    <property type="entry name" value="Dyp_peroxidase"/>
</dbReference>
<gene>
    <name evidence="11" type="ORF">M422DRAFT_777943</name>
</gene>
<comment type="cofactor">
    <cofactor evidence="1">
        <name>heme b</name>
        <dbReference type="ChEBI" id="CHEBI:60344"/>
    </cofactor>
</comment>
<dbReference type="Pfam" id="PF21105">
    <property type="entry name" value="DyP_N"/>
    <property type="match status" value="1"/>
</dbReference>
<evidence type="ECO:0000259" key="10">
    <source>
        <dbReference type="Pfam" id="PF21105"/>
    </source>
</evidence>
<keyword evidence="2" id="KW-0575">Peroxidase</keyword>
<feature type="domain" description="DyP dimeric alpha+beta barrel" evidence="10">
    <location>
        <begin position="54"/>
        <end position="199"/>
    </location>
</feature>
<reference evidence="11 12" key="1">
    <citation type="submission" date="2014-06" db="EMBL/GenBank/DDBJ databases">
        <title>Evolutionary Origins and Diversification of the Mycorrhizal Mutualists.</title>
        <authorList>
            <consortium name="DOE Joint Genome Institute"/>
            <consortium name="Mycorrhizal Genomics Consortium"/>
            <person name="Kohler A."/>
            <person name="Kuo A."/>
            <person name="Nagy L.G."/>
            <person name="Floudas D."/>
            <person name="Copeland A."/>
            <person name="Barry K.W."/>
            <person name="Cichocki N."/>
            <person name="Veneault-Fourrey C."/>
            <person name="LaButti K."/>
            <person name="Lindquist E.A."/>
            <person name="Lipzen A."/>
            <person name="Lundell T."/>
            <person name="Morin E."/>
            <person name="Murat C."/>
            <person name="Riley R."/>
            <person name="Ohm R."/>
            <person name="Sun H."/>
            <person name="Tunlid A."/>
            <person name="Henrissat B."/>
            <person name="Grigoriev I.V."/>
            <person name="Hibbett D.S."/>
            <person name="Martin F."/>
        </authorList>
    </citation>
    <scope>NUCLEOTIDE SEQUENCE [LARGE SCALE GENOMIC DNA]</scope>
    <source>
        <strain evidence="11 12">SS14</strain>
    </source>
</reference>
<evidence type="ECO:0000256" key="3">
    <source>
        <dbReference type="ARBA" id="ARBA00022617"/>
    </source>
</evidence>
<dbReference type="NCBIfam" id="TIGR01413">
    <property type="entry name" value="Dyp_perox_fam"/>
    <property type="match status" value="1"/>
</dbReference>